<gene>
    <name evidence="2" type="ORF">LADA_0A04764G</name>
</gene>
<evidence type="ECO:0000313" key="3">
    <source>
        <dbReference type="Proteomes" id="UP000190274"/>
    </source>
</evidence>
<keyword evidence="3" id="KW-1185">Reference proteome</keyword>
<protein>
    <submittedName>
        <fullName evidence="2">LADA_0A04764g1_1</fullName>
    </submittedName>
</protein>
<dbReference type="EMBL" id="LT598460">
    <property type="protein sequence ID" value="SCU78267.1"/>
    <property type="molecule type" value="Genomic_DNA"/>
</dbReference>
<proteinExistence type="predicted"/>
<evidence type="ECO:0000313" key="2">
    <source>
        <dbReference type="EMBL" id="SCU78267.1"/>
    </source>
</evidence>
<name>A0A1G4INM9_9SACH</name>
<keyword evidence="1" id="KW-0175">Coiled coil</keyword>
<evidence type="ECO:0000256" key="1">
    <source>
        <dbReference type="SAM" id="Coils"/>
    </source>
</evidence>
<dbReference type="STRING" id="1266660.A0A1G4INM9"/>
<feature type="coiled-coil region" evidence="1">
    <location>
        <begin position="330"/>
        <end position="364"/>
    </location>
</feature>
<accession>A0A1G4INM9</accession>
<reference evidence="2 3" key="1">
    <citation type="submission" date="2016-03" db="EMBL/GenBank/DDBJ databases">
        <authorList>
            <person name="Devillers H."/>
        </authorList>
    </citation>
    <scope>NUCLEOTIDE SEQUENCE [LARGE SCALE GENOMIC DNA]</scope>
    <source>
        <strain evidence="2">CBS 10888</strain>
    </source>
</reference>
<dbReference type="AlphaFoldDB" id="A0A1G4INM9"/>
<dbReference type="OrthoDB" id="3996692at2759"/>
<dbReference type="Proteomes" id="UP000190274">
    <property type="component" value="Chromosome A"/>
</dbReference>
<sequence>MDHSKVLIWSNRKLFSESSYDQYPTSYADLKALLEREPVGRLLEVSQGLNVVDSVLYGGQAGDLDVRQKLRVEYALFRAGTGQKQTPSDMAHKDVLSGLHKLSDGALLSLSGLAALDEAKVDSIWSLHQDMQTTDEDFDQSISGSRTVQQSPLDEVTSHLMSSALQRGLELKPKTQAPLDDVAFFNQCVDTLLDMVGSPTHAGSAARNRDSSDDSVNDTATALKDLQLAHSFLTKKFENDRMEYLHSIDKLTKTNKELSHEVLAYHGKVADLDRKCQGLTQERSGLVEQIDNMIAISTPTTIVTSPSSSPGSTASNGKSYSIGVMRTEFKKALTETQSRYEKELREEKAVRRRVEQELEALRSR</sequence>
<organism evidence="2 3">
    <name type="scientific">Lachancea dasiensis</name>
    <dbReference type="NCBI Taxonomy" id="1072105"/>
    <lineage>
        <taxon>Eukaryota</taxon>
        <taxon>Fungi</taxon>
        <taxon>Dikarya</taxon>
        <taxon>Ascomycota</taxon>
        <taxon>Saccharomycotina</taxon>
        <taxon>Saccharomycetes</taxon>
        <taxon>Saccharomycetales</taxon>
        <taxon>Saccharomycetaceae</taxon>
        <taxon>Lachancea</taxon>
    </lineage>
</organism>